<keyword evidence="6" id="KW-1185">Reference proteome</keyword>
<dbReference type="Pfam" id="PF00072">
    <property type="entry name" value="Response_reg"/>
    <property type="match status" value="1"/>
</dbReference>
<dbReference type="InterPro" id="IPR050625">
    <property type="entry name" value="ParA/MinD_ATPase"/>
</dbReference>
<evidence type="ECO:0000313" key="6">
    <source>
        <dbReference type="Proteomes" id="UP001204798"/>
    </source>
</evidence>
<evidence type="ECO:0000256" key="2">
    <source>
        <dbReference type="ARBA" id="ARBA00022840"/>
    </source>
</evidence>
<proteinExistence type="predicted"/>
<dbReference type="Pfam" id="PF01656">
    <property type="entry name" value="CbiA"/>
    <property type="match status" value="1"/>
</dbReference>
<dbReference type="PANTHER" id="PTHR43384">
    <property type="entry name" value="SEPTUM SITE-DETERMINING PROTEIN MIND HOMOLOG, CHLOROPLASTIC-RELATED"/>
    <property type="match status" value="1"/>
</dbReference>
<dbReference type="InterPro" id="IPR002586">
    <property type="entry name" value="CobQ/CobB/MinD/ParA_Nub-bd_dom"/>
</dbReference>
<comment type="caution">
    <text evidence="3">Lacks conserved residue(s) required for the propagation of feature annotation.</text>
</comment>
<accession>A0ABT2ENI7</accession>
<name>A0ABT2ENI7_9BACT</name>
<dbReference type="InterPro" id="IPR011006">
    <property type="entry name" value="CheY-like_superfamily"/>
</dbReference>
<dbReference type="SUPFAM" id="SSF52172">
    <property type="entry name" value="CheY-like"/>
    <property type="match status" value="1"/>
</dbReference>
<gene>
    <name evidence="5" type="ORF">M2350_001932</name>
</gene>
<dbReference type="Gene3D" id="3.40.50.2300">
    <property type="match status" value="1"/>
</dbReference>
<evidence type="ECO:0000256" key="1">
    <source>
        <dbReference type="ARBA" id="ARBA00022741"/>
    </source>
</evidence>
<dbReference type="InterPro" id="IPR027417">
    <property type="entry name" value="P-loop_NTPase"/>
</dbReference>
<sequence>MADSELHRAALRVLLAGVELSGLDKVGDLPVLVVGRIQPSDGQEALAESAVTLAPHFVFVNGDEPNFDGLALARLLREQKLSTAVVLFTDREDEAFLKDAALAGVEDVLPKSATVEQIQQMIREVLESPRGRQWRLTLAPALERKKIEGKVIALSSGKGGVGKTTIIVNLAIALAEETKEPVALLDLFIGDTLALVNATARMTLSEIPEAVREVDLELLRPYAFRHESGVHFYTWFFSPERNLPEYIDLGRLEAVLKALREGYRFILVDTPLTLYVPDLELLTLMDEVIIIAVPWDLLSLRATKALALGMSRWKVTPKLLFNRVQADADLTPEFIANQLGLEVWDTIPNDGRTVVQSVNLGDPVVISRPESEVAKAIRRAARRLAGLPTEEPKRRKFLFFG</sequence>
<evidence type="ECO:0000256" key="3">
    <source>
        <dbReference type="PROSITE-ProRule" id="PRU00169"/>
    </source>
</evidence>
<feature type="domain" description="Response regulatory" evidence="4">
    <location>
        <begin position="1"/>
        <end position="126"/>
    </location>
</feature>
<comment type="caution">
    <text evidence="5">The sequence shown here is derived from an EMBL/GenBank/DDBJ whole genome shotgun (WGS) entry which is preliminary data.</text>
</comment>
<dbReference type="InterPro" id="IPR001789">
    <property type="entry name" value="Sig_transdc_resp-reg_receiver"/>
</dbReference>
<dbReference type="PANTHER" id="PTHR43384:SF6">
    <property type="entry name" value="SEPTUM SITE-DETERMINING PROTEIN MIND HOMOLOG, CHLOROPLASTIC"/>
    <property type="match status" value="1"/>
</dbReference>
<evidence type="ECO:0000313" key="5">
    <source>
        <dbReference type="EMBL" id="MCS3919519.1"/>
    </source>
</evidence>
<dbReference type="RefSeq" id="WP_018196429.1">
    <property type="nucleotide sequence ID" value="NZ_CP130454.1"/>
</dbReference>
<dbReference type="EMBL" id="JANUCP010000003">
    <property type="protein sequence ID" value="MCS3919519.1"/>
    <property type="molecule type" value="Genomic_DNA"/>
</dbReference>
<keyword evidence="2" id="KW-0067">ATP-binding</keyword>
<reference evidence="5 6" key="1">
    <citation type="submission" date="2022-08" db="EMBL/GenBank/DDBJ databases">
        <title>Bacterial and archaeal communities from various locations to study Microbial Dark Matter (Phase II).</title>
        <authorList>
            <person name="Stepanauskas R."/>
        </authorList>
    </citation>
    <scope>NUCLEOTIDE SEQUENCE [LARGE SCALE GENOMIC DNA]</scope>
    <source>
        <strain evidence="5 6">PD1</strain>
    </source>
</reference>
<dbReference type="PROSITE" id="PS50110">
    <property type="entry name" value="RESPONSE_REGULATORY"/>
    <property type="match status" value="1"/>
</dbReference>
<protein>
    <submittedName>
        <fullName evidence="5">Pilus assembly protein CpaE</fullName>
    </submittedName>
</protein>
<dbReference type="Proteomes" id="UP001204798">
    <property type="component" value="Unassembled WGS sequence"/>
</dbReference>
<evidence type="ECO:0000259" key="4">
    <source>
        <dbReference type="PROSITE" id="PS50110"/>
    </source>
</evidence>
<organism evidence="5 6">
    <name type="scientific">Candidatus Fervidibacter sacchari</name>
    <dbReference type="NCBI Taxonomy" id="1448929"/>
    <lineage>
        <taxon>Bacteria</taxon>
        <taxon>Candidatus Fervidibacterota</taxon>
        <taxon>Candidatus Fervidibacter</taxon>
    </lineage>
</organism>
<keyword evidence="1" id="KW-0547">Nucleotide-binding</keyword>
<dbReference type="Gene3D" id="3.40.50.300">
    <property type="entry name" value="P-loop containing nucleotide triphosphate hydrolases"/>
    <property type="match status" value="1"/>
</dbReference>
<dbReference type="SUPFAM" id="SSF52540">
    <property type="entry name" value="P-loop containing nucleoside triphosphate hydrolases"/>
    <property type="match status" value="1"/>
</dbReference>